<dbReference type="GO" id="GO:1903715">
    <property type="term" value="P:regulation of aerobic respiration"/>
    <property type="evidence" value="ECO:0007669"/>
    <property type="project" value="EnsemblMetazoa"/>
</dbReference>
<dbReference type="InterPro" id="IPR006073">
    <property type="entry name" value="GTP-bd"/>
</dbReference>
<dbReference type="CTD" id="36375610"/>
<dbReference type="GeneID" id="36375610"/>
<dbReference type="InterPro" id="IPR009019">
    <property type="entry name" value="KH_sf_prok-type"/>
</dbReference>
<dbReference type="STRING" id="34506.A0A090L0G9"/>
<reference evidence="6" key="2">
    <citation type="submission" date="2020-12" db="UniProtKB">
        <authorList>
            <consortium name="WormBaseParasite"/>
        </authorList>
    </citation>
    <scope>IDENTIFICATION</scope>
</reference>
<dbReference type="Gene3D" id="3.40.50.300">
    <property type="entry name" value="P-loop containing nucleotide triphosphate hydrolases"/>
    <property type="match status" value="1"/>
</dbReference>
<dbReference type="WBParaSite" id="SRAE_1000150800.1">
    <property type="protein sequence ID" value="SRAE_1000150800.1"/>
    <property type="gene ID" value="WBGene00258115"/>
</dbReference>
<dbReference type="Pfam" id="PF01926">
    <property type="entry name" value="MMR_HSR1"/>
    <property type="match status" value="1"/>
</dbReference>
<dbReference type="Gene3D" id="3.30.300.20">
    <property type="match status" value="1"/>
</dbReference>
<name>A0A090L0G9_STRRB</name>
<evidence type="ECO:0000259" key="3">
    <source>
        <dbReference type="Pfam" id="PF01926"/>
    </source>
</evidence>
<dbReference type="OMA" id="PGDWEYH"/>
<dbReference type="WormBase" id="SRAE_1000150800">
    <property type="protein sequence ID" value="SRP09586"/>
    <property type="gene ID" value="WBGene00258115"/>
</dbReference>
<dbReference type="Proteomes" id="UP000035682">
    <property type="component" value="Unplaced"/>
</dbReference>
<organism evidence="4">
    <name type="scientific">Strongyloides ratti</name>
    <name type="common">Parasitic roundworm</name>
    <dbReference type="NCBI Taxonomy" id="34506"/>
    <lineage>
        <taxon>Eukaryota</taxon>
        <taxon>Metazoa</taxon>
        <taxon>Ecdysozoa</taxon>
        <taxon>Nematoda</taxon>
        <taxon>Chromadorea</taxon>
        <taxon>Rhabditida</taxon>
        <taxon>Tylenchina</taxon>
        <taxon>Panagrolaimomorpha</taxon>
        <taxon>Strongyloidoidea</taxon>
        <taxon>Strongyloididae</taxon>
        <taxon>Strongyloides</taxon>
    </lineage>
</organism>
<dbReference type="GO" id="GO:0043024">
    <property type="term" value="F:ribosomal small subunit binding"/>
    <property type="evidence" value="ECO:0007669"/>
    <property type="project" value="TreeGrafter"/>
</dbReference>
<evidence type="ECO:0000256" key="1">
    <source>
        <dbReference type="ARBA" id="ARBA00022741"/>
    </source>
</evidence>
<protein>
    <submittedName>
        <fullName evidence="4 6">GTPase Era, mitochondrial</fullName>
    </submittedName>
</protein>
<dbReference type="SUPFAM" id="SSF52540">
    <property type="entry name" value="P-loop containing nucleoside triphosphate hydrolases"/>
    <property type="match status" value="1"/>
</dbReference>
<sequence>MLENSQKFLKLAIIGAPNVGKSLLTNQLVKANVAAVSKRIDTTRKNMTAVFTKSNYQFAVVDSPGLVGIKHANTYNEGKNSTLLTDPEKAMKQSEHVLVVHDATLPGDYIHHRAMFLLHKYSHLPSTLVINKVDLIEDRTYLLPLVKILAENQVGGNEIVTKRVSFGKLGKVNEKRIDKGERDDIPLYDKNNFSLKGKDENWKILYDKVMAKPYDKCSWSETKKLFLDIRGWPNFDSVFFVSSLTGEGIDALRIHLIDQTTKRKWLYDKNTITTKNPKEICLDMIRAECLNYLPSEVGYGLEFKIMDWSHNDDQLDIIIDIIALKKRWAKLLFNSTPPKLRLIEQSVNYSLQNLLNEKLYVKLLAKYKGKTVSEGDYETI</sequence>
<gene>
    <name evidence="4 6 7" type="ORF">SRAE_1000150800</name>
</gene>
<dbReference type="GO" id="GO:0005525">
    <property type="term" value="F:GTP binding"/>
    <property type="evidence" value="ECO:0007669"/>
    <property type="project" value="UniProtKB-KW"/>
</dbReference>
<accession>A0A090L0G9</accession>
<dbReference type="PANTHER" id="PTHR42698:SF1">
    <property type="entry name" value="GTPASE ERA, MITOCHONDRIAL"/>
    <property type="match status" value="1"/>
</dbReference>
<evidence type="ECO:0000313" key="6">
    <source>
        <dbReference type="WBParaSite" id="SRAE_1000150800.1"/>
    </source>
</evidence>
<dbReference type="PANTHER" id="PTHR42698">
    <property type="entry name" value="GTPASE ERA"/>
    <property type="match status" value="1"/>
</dbReference>
<evidence type="ECO:0000313" key="4">
    <source>
        <dbReference type="EMBL" id="CEF63245.1"/>
    </source>
</evidence>
<keyword evidence="5" id="KW-1185">Reference proteome</keyword>
<dbReference type="GO" id="GO:0019843">
    <property type="term" value="F:rRNA binding"/>
    <property type="evidence" value="ECO:0007669"/>
    <property type="project" value="TreeGrafter"/>
</dbReference>
<dbReference type="InterPro" id="IPR015946">
    <property type="entry name" value="KH_dom-like_a/b"/>
</dbReference>
<dbReference type="EMBL" id="LN609528">
    <property type="protein sequence ID" value="CEF63245.1"/>
    <property type="molecule type" value="Genomic_DNA"/>
</dbReference>
<evidence type="ECO:0000313" key="5">
    <source>
        <dbReference type="Proteomes" id="UP000035682"/>
    </source>
</evidence>
<dbReference type="GO" id="GO:1901046">
    <property type="term" value="P:positive regulation of egg-laying behavior"/>
    <property type="evidence" value="ECO:0007669"/>
    <property type="project" value="EnsemblMetazoa"/>
</dbReference>
<dbReference type="GO" id="GO:0000028">
    <property type="term" value="P:ribosomal small subunit assembly"/>
    <property type="evidence" value="ECO:0007669"/>
    <property type="project" value="TreeGrafter"/>
</dbReference>
<dbReference type="RefSeq" id="XP_024502447.1">
    <property type="nucleotide sequence ID" value="XM_024648471.1"/>
</dbReference>
<evidence type="ECO:0000256" key="2">
    <source>
        <dbReference type="ARBA" id="ARBA00023134"/>
    </source>
</evidence>
<dbReference type="InterPro" id="IPR027417">
    <property type="entry name" value="P-loop_NTPase"/>
</dbReference>
<dbReference type="AlphaFoldDB" id="A0A090L0G9"/>
<keyword evidence="1" id="KW-0547">Nucleotide-binding</keyword>
<dbReference type="OrthoDB" id="8954335at2759"/>
<evidence type="ECO:0000313" key="7">
    <source>
        <dbReference type="WormBase" id="SRAE_1000150800"/>
    </source>
</evidence>
<proteinExistence type="predicted"/>
<dbReference type="InterPro" id="IPR005662">
    <property type="entry name" value="GTPase_Era-like"/>
</dbReference>
<feature type="domain" description="G" evidence="3">
    <location>
        <begin position="11"/>
        <end position="132"/>
    </location>
</feature>
<dbReference type="SUPFAM" id="SSF54814">
    <property type="entry name" value="Prokaryotic type KH domain (KH-domain type II)"/>
    <property type="match status" value="1"/>
</dbReference>
<keyword evidence="2" id="KW-0342">GTP-binding</keyword>
<reference evidence="4 5" key="1">
    <citation type="submission" date="2014-09" db="EMBL/GenBank/DDBJ databases">
        <authorList>
            <person name="Martin A.A."/>
        </authorList>
    </citation>
    <scope>NUCLEOTIDE SEQUENCE</scope>
    <source>
        <strain evidence="5">ED321</strain>
        <strain evidence="4">ED321 Heterogonic</strain>
    </source>
</reference>
<dbReference type="PRINTS" id="PR00449">
    <property type="entry name" value="RASTRNSFRMNG"/>
</dbReference>
<dbReference type="GO" id="GO:0005759">
    <property type="term" value="C:mitochondrial matrix"/>
    <property type="evidence" value="ECO:0007669"/>
    <property type="project" value="TreeGrafter"/>
</dbReference>